<dbReference type="PANTHER" id="PTHR23012">
    <property type="entry name" value="RING/FYVE/PHD ZINC FINGER DOMAIN-CONTAINING"/>
    <property type="match status" value="1"/>
</dbReference>
<feature type="compositionally biased region" description="Polar residues" evidence="4">
    <location>
        <begin position="241"/>
        <end position="252"/>
    </location>
</feature>
<dbReference type="Gene3D" id="3.30.40.10">
    <property type="entry name" value="Zinc/RING finger domain, C3HC4 (zinc finger)"/>
    <property type="match status" value="1"/>
</dbReference>
<sequence>MGDHFVLLVDRLLTESTLEAALESRNQTMEAAASSSVEGTVEVVDVSLKKMDVEDEKLQGKLVQCKICHDDDEISNMETPCACSGSLKYAHRKCIQQWCNHKGNTTCEICLQQYKPDYKAFPQLFRFGRVPLSFRGNWEISRRDLHGATQIRVVSPSQNLTYVNCFHPSVHDSTDYDTFCSSPPTVRQFGIFRPTLNDNTTADLGCCSAYIHRVESCDISSAASATSTKVPYVCLPMGNNQEPSNVSGNQSDSRIEQPALQPRPLVDRMKTSFTVGGSEDRIVAE</sequence>
<evidence type="ECO:0000256" key="3">
    <source>
        <dbReference type="ARBA" id="ARBA00022833"/>
    </source>
</evidence>
<proteinExistence type="predicted"/>
<dbReference type="SMART" id="SM00744">
    <property type="entry name" value="RINGv"/>
    <property type="match status" value="1"/>
</dbReference>
<gene>
    <name evidence="6" type="ORF">G2W53_018871</name>
</gene>
<organism evidence="6 7">
    <name type="scientific">Senna tora</name>
    <dbReference type="NCBI Taxonomy" id="362788"/>
    <lineage>
        <taxon>Eukaryota</taxon>
        <taxon>Viridiplantae</taxon>
        <taxon>Streptophyta</taxon>
        <taxon>Embryophyta</taxon>
        <taxon>Tracheophyta</taxon>
        <taxon>Spermatophyta</taxon>
        <taxon>Magnoliopsida</taxon>
        <taxon>eudicotyledons</taxon>
        <taxon>Gunneridae</taxon>
        <taxon>Pentapetalae</taxon>
        <taxon>rosids</taxon>
        <taxon>fabids</taxon>
        <taxon>Fabales</taxon>
        <taxon>Fabaceae</taxon>
        <taxon>Caesalpinioideae</taxon>
        <taxon>Cassia clade</taxon>
        <taxon>Senna</taxon>
    </lineage>
</organism>
<dbReference type="OrthoDB" id="264354at2759"/>
<evidence type="ECO:0000259" key="5">
    <source>
        <dbReference type="PROSITE" id="PS51292"/>
    </source>
</evidence>
<dbReference type="CDD" id="cd16495">
    <property type="entry name" value="RING_CH-C4HC3_MARCH"/>
    <property type="match status" value="1"/>
</dbReference>
<dbReference type="PROSITE" id="PS51292">
    <property type="entry name" value="ZF_RING_CH"/>
    <property type="match status" value="1"/>
</dbReference>
<evidence type="ECO:0000256" key="1">
    <source>
        <dbReference type="ARBA" id="ARBA00022723"/>
    </source>
</evidence>
<evidence type="ECO:0000313" key="6">
    <source>
        <dbReference type="EMBL" id="KAF7827707.1"/>
    </source>
</evidence>
<dbReference type="GO" id="GO:0004842">
    <property type="term" value="F:ubiquitin-protein transferase activity"/>
    <property type="evidence" value="ECO:0007669"/>
    <property type="project" value="TreeGrafter"/>
</dbReference>
<keyword evidence="7" id="KW-1185">Reference proteome</keyword>
<dbReference type="EMBL" id="JAAIUW010000006">
    <property type="protein sequence ID" value="KAF7827707.1"/>
    <property type="molecule type" value="Genomic_DNA"/>
</dbReference>
<dbReference type="SUPFAM" id="SSF57850">
    <property type="entry name" value="RING/U-box"/>
    <property type="match status" value="1"/>
</dbReference>
<dbReference type="GO" id="GO:0016020">
    <property type="term" value="C:membrane"/>
    <property type="evidence" value="ECO:0007669"/>
    <property type="project" value="TreeGrafter"/>
</dbReference>
<keyword evidence="1" id="KW-0479">Metal-binding</keyword>
<protein>
    <submittedName>
        <fullName evidence="6">E3 ubiquitin-protein ligase MARCH2</fullName>
    </submittedName>
</protein>
<dbReference type="InterPro" id="IPR033275">
    <property type="entry name" value="MARCH-like"/>
</dbReference>
<accession>A0A834WLP7</accession>
<dbReference type="InterPro" id="IPR011016">
    <property type="entry name" value="Znf_RING-CH"/>
</dbReference>
<keyword evidence="2" id="KW-0863">Zinc-finger</keyword>
<evidence type="ECO:0000256" key="4">
    <source>
        <dbReference type="SAM" id="MobiDB-lite"/>
    </source>
</evidence>
<comment type="caution">
    <text evidence="6">The sequence shown here is derived from an EMBL/GenBank/DDBJ whole genome shotgun (WGS) entry which is preliminary data.</text>
</comment>
<evidence type="ECO:0000256" key="2">
    <source>
        <dbReference type="ARBA" id="ARBA00022771"/>
    </source>
</evidence>
<dbReference type="Pfam" id="PF12906">
    <property type="entry name" value="RINGv"/>
    <property type="match status" value="1"/>
</dbReference>
<name>A0A834WLP7_9FABA</name>
<dbReference type="GO" id="GO:0008270">
    <property type="term" value="F:zinc ion binding"/>
    <property type="evidence" value="ECO:0007669"/>
    <property type="project" value="UniProtKB-KW"/>
</dbReference>
<dbReference type="AlphaFoldDB" id="A0A834WLP7"/>
<reference evidence="6" key="1">
    <citation type="submission" date="2020-09" db="EMBL/GenBank/DDBJ databases">
        <title>Genome-Enabled Discovery of Anthraquinone Biosynthesis in Senna tora.</title>
        <authorList>
            <person name="Kang S.-H."/>
            <person name="Pandey R.P."/>
            <person name="Lee C.-M."/>
            <person name="Sim J.-S."/>
            <person name="Jeong J.-T."/>
            <person name="Choi B.-S."/>
            <person name="Jung M."/>
            <person name="Ginzburg D."/>
            <person name="Zhao K."/>
            <person name="Won S.Y."/>
            <person name="Oh T.-J."/>
            <person name="Yu Y."/>
            <person name="Kim N.-H."/>
            <person name="Lee O.R."/>
            <person name="Lee T.-H."/>
            <person name="Bashyal P."/>
            <person name="Kim T.-S."/>
            <person name="Lee W.-H."/>
            <person name="Kawkins C."/>
            <person name="Kim C.-K."/>
            <person name="Kim J.S."/>
            <person name="Ahn B.O."/>
            <person name="Rhee S.Y."/>
            <person name="Sohng J.K."/>
        </authorList>
    </citation>
    <scope>NUCLEOTIDE SEQUENCE</scope>
    <source>
        <tissue evidence="6">Leaf</tissue>
    </source>
</reference>
<feature type="region of interest" description="Disordered" evidence="4">
    <location>
        <begin position="241"/>
        <end position="285"/>
    </location>
</feature>
<keyword evidence="3" id="KW-0862">Zinc</keyword>
<dbReference type="InterPro" id="IPR013083">
    <property type="entry name" value="Znf_RING/FYVE/PHD"/>
</dbReference>
<dbReference type="GO" id="GO:0016567">
    <property type="term" value="P:protein ubiquitination"/>
    <property type="evidence" value="ECO:0007669"/>
    <property type="project" value="TreeGrafter"/>
</dbReference>
<dbReference type="Proteomes" id="UP000634136">
    <property type="component" value="Unassembled WGS sequence"/>
</dbReference>
<evidence type="ECO:0000313" key="7">
    <source>
        <dbReference type="Proteomes" id="UP000634136"/>
    </source>
</evidence>
<feature type="domain" description="RING-CH-type" evidence="5">
    <location>
        <begin position="57"/>
        <end position="117"/>
    </location>
</feature>
<dbReference type="PANTHER" id="PTHR23012:SF93">
    <property type="entry name" value="RING_FYVE_PHD ZINC FINGER SUPERFAMILY PROTEIN"/>
    <property type="match status" value="1"/>
</dbReference>